<accession>A0A433TJD2</accession>
<dbReference type="EMBL" id="RQTK01000324">
    <property type="protein sequence ID" value="RUS81674.1"/>
    <property type="molecule type" value="Genomic_DNA"/>
</dbReference>
<dbReference type="Proteomes" id="UP000271974">
    <property type="component" value="Unassembled WGS sequence"/>
</dbReference>
<gene>
    <name evidence="1" type="ORF">EGW08_010536</name>
</gene>
<evidence type="ECO:0000313" key="2">
    <source>
        <dbReference type="Proteomes" id="UP000271974"/>
    </source>
</evidence>
<evidence type="ECO:0000313" key="1">
    <source>
        <dbReference type="EMBL" id="RUS81674.1"/>
    </source>
</evidence>
<sequence length="131" mass="15716">MWRCFRRRSGVSGTRSPIWNDSRIIDFIHAINELDQIAHCIPWLRRRRMFPSGKRWRLLVIQNSRRSFQSRLFAVERVNWTSIRHFFAPWSVIARGNAVYIKPAFYDWRDIRGAPTFSLISSKFYNIGIEL</sequence>
<proteinExistence type="predicted"/>
<name>A0A433TJD2_ELYCH</name>
<organism evidence="1 2">
    <name type="scientific">Elysia chlorotica</name>
    <name type="common">Eastern emerald elysia</name>
    <name type="synonym">Sea slug</name>
    <dbReference type="NCBI Taxonomy" id="188477"/>
    <lineage>
        <taxon>Eukaryota</taxon>
        <taxon>Metazoa</taxon>
        <taxon>Spiralia</taxon>
        <taxon>Lophotrochozoa</taxon>
        <taxon>Mollusca</taxon>
        <taxon>Gastropoda</taxon>
        <taxon>Heterobranchia</taxon>
        <taxon>Euthyneura</taxon>
        <taxon>Panpulmonata</taxon>
        <taxon>Sacoglossa</taxon>
        <taxon>Placobranchoidea</taxon>
        <taxon>Plakobranchidae</taxon>
        <taxon>Elysia</taxon>
    </lineage>
</organism>
<reference evidence="1 2" key="1">
    <citation type="submission" date="2019-01" db="EMBL/GenBank/DDBJ databases">
        <title>A draft genome assembly of the solar-powered sea slug Elysia chlorotica.</title>
        <authorList>
            <person name="Cai H."/>
            <person name="Li Q."/>
            <person name="Fang X."/>
            <person name="Li J."/>
            <person name="Curtis N.E."/>
            <person name="Altenburger A."/>
            <person name="Shibata T."/>
            <person name="Feng M."/>
            <person name="Maeda T."/>
            <person name="Schwartz J.A."/>
            <person name="Shigenobu S."/>
            <person name="Lundholm N."/>
            <person name="Nishiyama T."/>
            <person name="Yang H."/>
            <person name="Hasebe M."/>
            <person name="Li S."/>
            <person name="Pierce S.K."/>
            <person name="Wang J."/>
        </authorList>
    </citation>
    <scope>NUCLEOTIDE SEQUENCE [LARGE SCALE GENOMIC DNA]</scope>
    <source>
        <strain evidence="1">EC2010</strain>
        <tissue evidence="1">Whole organism of an adult</tissue>
    </source>
</reference>
<keyword evidence="2" id="KW-1185">Reference proteome</keyword>
<dbReference type="AlphaFoldDB" id="A0A433TJD2"/>
<protein>
    <submittedName>
        <fullName evidence="1">Uncharacterized protein</fullName>
    </submittedName>
</protein>
<comment type="caution">
    <text evidence="1">The sequence shown here is derived from an EMBL/GenBank/DDBJ whole genome shotgun (WGS) entry which is preliminary data.</text>
</comment>